<dbReference type="Pfam" id="PF21006">
    <property type="entry name" value="NHase_beta_N"/>
    <property type="match status" value="1"/>
</dbReference>
<feature type="region of interest" description="Disordered" evidence="1">
    <location>
        <begin position="107"/>
        <end position="129"/>
    </location>
</feature>
<evidence type="ECO:0000313" key="4">
    <source>
        <dbReference type="Proteomes" id="UP000519897"/>
    </source>
</evidence>
<dbReference type="InterPro" id="IPR042262">
    <property type="entry name" value="CN_hydtase_beta_C"/>
</dbReference>
<accession>A0A7W6LF76</accession>
<gene>
    <name evidence="3" type="ORF">GGQ72_000335</name>
</gene>
<feature type="region of interest" description="Disordered" evidence="1">
    <location>
        <begin position="1"/>
        <end position="23"/>
    </location>
</feature>
<dbReference type="Gene3D" id="1.10.472.20">
    <property type="entry name" value="Nitrile hydratase, beta subunit"/>
    <property type="match status" value="1"/>
</dbReference>
<dbReference type="InterPro" id="IPR008990">
    <property type="entry name" value="Elect_transpt_acc-like_dom_sf"/>
</dbReference>
<dbReference type="InterPro" id="IPR049054">
    <property type="entry name" value="CN_hydtase_beta-like_N"/>
</dbReference>
<dbReference type="SUPFAM" id="SSF50090">
    <property type="entry name" value="Electron transport accessory proteins"/>
    <property type="match status" value="1"/>
</dbReference>
<name>A0A7W6LF76_9HYPH</name>
<sequence>MSLYETQSPLTQSIGLPRSREGDPVFSEPWQAQAFAMTVHLHQKGVFSWQEWADSLSREVHRPGRAADGSDYFEAWVAALCHLLSEKNVASSATLLALQHSWQRAAEATPHGKPIELTNDPMRGAAAAS</sequence>
<feature type="compositionally biased region" description="Polar residues" evidence="1">
    <location>
        <begin position="1"/>
        <end position="14"/>
    </location>
</feature>
<organism evidence="3 4">
    <name type="scientific">Rhizobium rhizoryzae</name>
    <dbReference type="NCBI Taxonomy" id="451876"/>
    <lineage>
        <taxon>Bacteria</taxon>
        <taxon>Pseudomonadati</taxon>
        <taxon>Pseudomonadota</taxon>
        <taxon>Alphaproteobacteria</taxon>
        <taxon>Hyphomicrobiales</taxon>
        <taxon>Rhizobiaceae</taxon>
        <taxon>Rhizobium/Agrobacterium group</taxon>
        <taxon>Rhizobium</taxon>
    </lineage>
</organism>
<dbReference type="RefSeq" id="WP_165135486.1">
    <property type="nucleotide sequence ID" value="NZ_CP049250.1"/>
</dbReference>
<dbReference type="AlphaFoldDB" id="A0A7W6LF76"/>
<evidence type="ECO:0000256" key="1">
    <source>
        <dbReference type="SAM" id="MobiDB-lite"/>
    </source>
</evidence>
<reference evidence="3 4" key="1">
    <citation type="submission" date="2020-08" db="EMBL/GenBank/DDBJ databases">
        <title>Genomic Encyclopedia of Type Strains, Phase IV (KMG-IV): sequencing the most valuable type-strain genomes for metagenomic binning, comparative biology and taxonomic classification.</title>
        <authorList>
            <person name="Goeker M."/>
        </authorList>
    </citation>
    <scope>NUCLEOTIDE SEQUENCE [LARGE SCALE GENOMIC DNA]</scope>
    <source>
        <strain evidence="3 4">DSM 29514</strain>
    </source>
</reference>
<comment type="caution">
    <text evidence="3">The sequence shown here is derived from an EMBL/GenBank/DDBJ whole genome shotgun (WGS) entry which is preliminary data.</text>
</comment>
<proteinExistence type="predicted"/>
<evidence type="ECO:0000259" key="2">
    <source>
        <dbReference type="Pfam" id="PF21006"/>
    </source>
</evidence>
<protein>
    <submittedName>
        <fullName evidence="3">Nitrile hydratase accessory protein</fullName>
    </submittedName>
</protein>
<feature type="domain" description="Nitrile hydratase beta subunit-like N-terminal" evidence="2">
    <location>
        <begin position="22"/>
        <end position="104"/>
    </location>
</feature>
<dbReference type="NCBIfam" id="TIGR03889">
    <property type="entry name" value="nitrile_acc"/>
    <property type="match status" value="1"/>
</dbReference>
<evidence type="ECO:0000313" key="3">
    <source>
        <dbReference type="EMBL" id="MBB4141836.1"/>
    </source>
</evidence>
<dbReference type="InterPro" id="IPR023808">
    <property type="entry name" value="Nitrile_Hydratase_acc_put"/>
</dbReference>
<dbReference type="Proteomes" id="UP000519897">
    <property type="component" value="Unassembled WGS sequence"/>
</dbReference>
<keyword evidence="4" id="KW-1185">Reference proteome</keyword>
<dbReference type="EMBL" id="JACIEC010000001">
    <property type="protein sequence ID" value="MBB4141836.1"/>
    <property type="molecule type" value="Genomic_DNA"/>
</dbReference>